<name>A0A3E5BA95_9BACE</name>
<comment type="similarity">
    <text evidence="1">Belongs to the sigma-70 factor family. ECF subfamily.</text>
</comment>
<dbReference type="AlphaFoldDB" id="A0A3E5BA95"/>
<dbReference type="PANTHER" id="PTHR43133:SF46">
    <property type="entry name" value="RNA POLYMERASE SIGMA-70 FACTOR ECF SUBFAMILY"/>
    <property type="match status" value="1"/>
</dbReference>
<dbReference type="Gene3D" id="1.10.1740.10">
    <property type="match status" value="1"/>
</dbReference>
<evidence type="ECO:0000256" key="3">
    <source>
        <dbReference type="ARBA" id="ARBA00023082"/>
    </source>
</evidence>
<gene>
    <name evidence="7" type="ORF">DXB65_14280</name>
</gene>
<dbReference type="Gene3D" id="1.10.10.10">
    <property type="entry name" value="Winged helix-like DNA-binding domain superfamily/Winged helix DNA-binding domain"/>
    <property type="match status" value="1"/>
</dbReference>
<dbReference type="PANTHER" id="PTHR43133">
    <property type="entry name" value="RNA POLYMERASE ECF-TYPE SIGMA FACTO"/>
    <property type="match status" value="1"/>
</dbReference>
<dbReference type="NCBIfam" id="TIGR02937">
    <property type="entry name" value="sigma70-ECF"/>
    <property type="match status" value="1"/>
</dbReference>
<feature type="domain" description="RNA polymerase sigma factor 70 region 4 type 2" evidence="6">
    <location>
        <begin position="116"/>
        <end position="163"/>
    </location>
</feature>
<keyword evidence="4" id="KW-0804">Transcription</keyword>
<dbReference type="InterPro" id="IPR013325">
    <property type="entry name" value="RNA_pol_sigma_r2"/>
</dbReference>
<evidence type="ECO:0000259" key="5">
    <source>
        <dbReference type="Pfam" id="PF04542"/>
    </source>
</evidence>
<proteinExistence type="inferred from homology"/>
<evidence type="ECO:0000256" key="1">
    <source>
        <dbReference type="ARBA" id="ARBA00010641"/>
    </source>
</evidence>
<accession>A0A3E5BA95</accession>
<dbReference type="Pfam" id="PF08281">
    <property type="entry name" value="Sigma70_r4_2"/>
    <property type="match status" value="1"/>
</dbReference>
<dbReference type="InterPro" id="IPR007627">
    <property type="entry name" value="RNA_pol_sigma70_r2"/>
</dbReference>
<dbReference type="InterPro" id="IPR036388">
    <property type="entry name" value="WH-like_DNA-bd_sf"/>
</dbReference>
<organism evidence="7 8">
    <name type="scientific">Bacteroides oleiciplenus</name>
    <dbReference type="NCBI Taxonomy" id="626931"/>
    <lineage>
        <taxon>Bacteria</taxon>
        <taxon>Pseudomonadati</taxon>
        <taxon>Bacteroidota</taxon>
        <taxon>Bacteroidia</taxon>
        <taxon>Bacteroidales</taxon>
        <taxon>Bacteroidaceae</taxon>
        <taxon>Bacteroides</taxon>
    </lineage>
</organism>
<dbReference type="InterPro" id="IPR013324">
    <property type="entry name" value="RNA_pol_sigma_r3/r4-like"/>
</dbReference>
<dbReference type="Proteomes" id="UP000260983">
    <property type="component" value="Unassembled WGS sequence"/>
</dbReference>
<dbReference type="InterPro" id="IPR013249">
    <property type="entry name" value="RNA_pol_sigma70_r4_t2"/>
</dbReference>
<reference evidence="7 8" key="1">
    <citation type="submission" date="2018-08" db="EMBL/GenBank/DDBJ databases">
        <title>A genome reference for cultivated species of the human gut microbiota.</title>
        <authorList>
            <person name="Zou Y."/>
            <person name="Xue W."/>
            <person name="Luo G."/>
        </authorList>
    </citation>
    <scope>NUCLEOTIDE SEQUENCE [LARGE SCALE GENOMIC DNA]</scope>
    <source>
        <strain evidence="7 8">OM05-15BH</strain>
    </source>
</reference>
<evidence type="ECO:0000259" key="6">
    <source>
        <dbReference type="Pfam" id="PF08281"/>
    </source>
</evidence>
<dbReference type="GO" id="GO:0003677">
    <property type="term" value="F:DNA binding"/>
    <property type="evidence" value="ECO:0007669"/>
    <property type="project" value="InterPro"/>
</dbReference>
<dbReference type="GO" id="GO:0006352">
    <property type="term" value="P:DNA-templated transcription initiation"/>
    <property type="evidence" value="ECO:0007669"/>
    <property type="project" value="InterPro"/>
</dbReference>
<dbReference type="Pfam" id="PF04542">
    <property type="entry name" value="Sigma70_r2"/>
    <property type="match status" value="1"/>
</dbReference>
<evidence type="ECO:0000256" key="4">
    <source>
        <dbReference type="ARBA" id="ARBA00023163"/>
    </source>
</evidence>
<dbReference type="SUPFAM" id="SSF88659">
    <property type="entry name" value="Sigma3 and sigma4 domains of RNA polymerase sigma factors"/>
    <property type="match status" value="1"/>
</dbReference>
<feature type="domain" description="RNA polymerase sigma-70 region 2" evidence="5">
    <location>
        <begin position="16"/>
        <end position="78"/>
    </location>
</feature>
<evidence type="ECO:0000313" key="8">
    <source>
        <dbReference type="Proteomes" id="UP000260983"/>
    </source>
</evidence>
<comment type="caution">
    <text evidence="7">The sequence shown here is derived from an EMBL/GenBank/DDBJ whole genome shotgun (WGS) entry which is preliminary data.</text>
</comment>
<keyword evidence="2" id="KW-0805">Transcription regulation</keyword>
<dbReference type="InterPro" id="IPR039425">
    <property type="entry name" value="RNA_pol_sigma-70-like"/>
</dbReference>
<dbReference type="SUPFAM" id="SSF88946">
    <property type="entry name" value="Sigma2 domain of RNA polymerase sigma factors"/>
    <property type="match status" value="1"/>
</dbReference>
<dbReference type="RefSeq" id="WP_117724634.1">
    <property type="nucleotide sequence ID" value="NZ_QSUL01000009.1"/>
</dbReference>
<evidence type="ECO:0000256" key="2">
    <source>
        <dbReference type="ARBA" id="ARBA00023015"/>
    </source>
</evidence>
<evidence type="ECO:0000313" key="7">
    <source>
        <dbReference type="EMBL" id="RGN34255.1"/>
    </source>
</evidence>
<dbReference type="EMBL" id="QSUL01000009">
    <property type="protein sequence ID" value="RGN34255.1"/>
    <property type="molecule type" value="Genomic_DNA"/>
</dbReference>
<keyword evidence="3" id="KW-0731">Sigma factor</keyword>
<dbReference type="InterPro" id="IPR014284">
    <property type="entry name" value="RNA_pol_sigma-70_dom"/>
</dbReference>
<sequence length="171" mass="20847">MKDMETSSIHLIEDSYKKYQRSVFLYIYYKIGNKEEAEDLVQDVFVRLMDYQQMLRVDTIKHFIFTISRNLLYDYLRHYYKRLEVTSYIYEQRETCTNDTEGQIVANDLLHCEKKRLELLPPQRRKVYLLSRFKDKSIADISSLLNLSRRTAENHLFISRKEMREYMIQCI</sequence>
<dbReference type="GO" id="GO:0016987">
    <property type="term" value="F:sigma factor activity"/>
    <property type="evidence" value="ECO:0007669"/>
    <property type="project" value="UniProtKB-KW"/>
</dbReference>
<protein>
    <submittedName>
        <fullName evidence="7">RNA polymerase subunit sigma-70</fullName>
    </submittedName>
</protein>